<gene>
    <name evidence="2" type="ORF">D1831_02740</name>
</gene>
<dbReference type="Proteomes" id="UP000283633">
    <property type="component" value="Unassembled WGS sequence"/>
</dbReference>
<comment type="caution">
    <text evidence="2">The sequence shown here is derived from an EMBL/GenBank/DDBJ whole genome shotgun (WGS) entry which is preliminary data.</text>
</comment>
<accession>A0A3R8J8X1</accession>
<organism evidence="2 3">
    <name type="scientific">Lactiplantibacillus garii</name>
    <dbReference type="NCBI Taxonomy" id="2306423"/>
    <lineage>
        <taxon>Bacteria</taxon>
        <taxon>Bacillati</taxon>
        <taxon>Bacillota</taxon>
        <taxon>Bacilli</taxon>
        <taxon>Lactobacillales</taxon>
        <taxon>Lactobacillaceae</taxon>
        <taxon>Lactiplantibacillus</taxon>
    </lineage>
</organism>
<reference evidence="2 3" key="1">
    <citation type="submission" date="2018-08" db="EMBL/GenBank/DDBJ databases">
        <title>Genome Lactobacillus garii FI11369.</title>
        <authorList>
            <person name="Diaz M."/>
            <person name="Narbad A."/>
        </authorList>
    </citation>
    <scope>NUCLEOTIDE SEQUENCE [LARGE SCALE GENOMIC DNA]</scope>
    <source>
        <strain evidence="2 3">FI11369</strain>
    </source>
</reference>
<sequence length="277" mass="31096">MDLQQTLARVLVADLQPIKHSSYNQMFTGVSQLFGTTVFVKVFARQRQGKFEVERQVNQQLNDRVLTSWELSSGEWVLVMRNLKLKPLSELTSPILETMGATLRRFHDQVKLPPSQLAACDFDATARRITELATSSISAQLTGALGWFSQHYSDLRAECRQLPVVCLHGDVGKRNYRLVKGHVELIDFERCRHGYVQEDLQKLFYQDFAGNPAAIAAFQRGYGPTPTTPPLVMNWLRLQCCAGIFTYTQHFSAPQFEAVGRAILADVLTGIAGSSTE</sequence>
<protein>
    <recommendedName>
        <fullName evidence="1">Aminoglycoside phosphotransferase domain-containing protein</fullName>
    </recommendedName>
</protein>
<dbReference type="Pfam" id="PF01636">
    <property type="entry name" value="APH"/>
    <property type="match status" value="1"/>
</dbReference>
<dbReference type="EMBL" id="QWZQ01000006">
    <property type="protein sequence ID" value="RRK11312.1"/>
    <property type="molecule type" value="Genomic_DNA"/>
</dbReference>
<evidence type="ECO:0000313" key="2">
    <source>
        <dbReference type="EMBL" id="RRK11312.1"/>
    </source>
</evidence>
<keyword evidence="3" id="KW-1185">Reference proteome</keyword>
<name>A0A3R8J8X1_9LACO</name>
<dbReference type="InterPro" id="IPR002575">
    <property type="entry name" value="Aminoglycoside_PTrfase"/>
</dbReference>
<dbReference type="InterPro" id="IPR011009">
    <property type="entry name" value="Kinase-like_dom_sf"/>
</dbReference>
<dbReference type="SUPFAM" id="SSF56112">
    <property type="entry name" value="Protein kinase-like (PK-like)"/>
    <property type="match status" value="1"/>
</dbReference>
<dbReference type="OrthoDB" id="2288966at2"/>
<dbReference type="Gene3D" id="3.90.1200.10">
    <property type="match status" value="1"/>
</dbReference>
<feature type="domain" description="Aminoglycoside phosphotransferase" evidence="1">
    <location>
        <begin position="74"/>
        <end position="226"/>
    </location>
</feature>
<evidence type="ECO:0000259" key="1">
    <source>
        <dbReference type="Pfam" id="PF01636"/>
    </source>
</evidence>
<dbReference type="RefSeq" id="WP_125071395.1">
    <property type="nucleotide sequence ID" value="NZ_QWZQ01000006.1"/>
</dbReference>
<proteinExistence type="predicted"/>
<dbReference type="AlphaFoldDB" id="A0A3R8J8X1"/>
<evidence type="ECO:0000313" key="3">
    <source>
        <dbReference type="Proteomes" id="UP000283633"/>
    </source>
</evidence>